<dbReference type="InterPro" id="IPR050553">
    <property type="entry name" value="Thioredoxin_ResA/DsbE_sf"/>
</dbReference>
<evidence type="ECO:0000313" key="7">
    <source>
        <dbReference type="Proteomes" id="UP000219559"/>
    </source>
</evidence>
<keyword evidence="3" id="KW-1015">Disulfide bond</keyword>
<evidence type="ECO:0000256" key="4">
    <source>
        <dbReference type="ARBA" id="ARBA00023284"/>
    </source>
</evidence>
<dbReference type="GO" id="GO:0030313">
    <property type="term" value="C:cell envelope"/>
    <property type="evidence" value="ECO:0007669"/>
    <property type="project" value="UniProtKB-SubCell"/>
</dbReference>
<accession>A0A2A4G6Q5</accession>
<gene>
    <name evidence="6" type="ORF">B7P33_08495</name>
</gene>
<sequence length="461" mass="52895">MKPIQLLVVSVLVLFMFSCHQEENRKQPYAVVTGKILGKTEGTVTISDKMWRYEKELEVDSLGQFTDTIQVSGIYGIRDGKNTFSVYLENGDVLELNYKLDNFDASIEFSGNTAHINQYIQDKATLGVRLRGEGPSIYKLEEEAYLRKINAIEDAFIGLLDSSKVSDTFRGLEKKNIGYTTMMYLKRYPRYHAHYAKKPDFKVSENWFDPTTDMDMGRVDDYYFSAMYRRLLEDHYNEEVNTMMEKDSTQDYALAGLEVLGLVKNDTIRNALIYNKARYEITYTGDLKTYYDTYANLVTDSLYLAKITQSYTELEKVSAGKPSPKFVDYENFKGGKTSLDDLKGRYVYIDVWATWCGPCIREIPALKKLETDYHAKNIEFVSISVDVAKSHGKWRDMVADKDLKGVQLFAPNAFESDFVKNYKIMGIPRFILIDTEGNIINSNAPRPSSAEIRDVFDGLEM</sequence>
<evidence type="ECO:0000313" key="6">
    <source>
        <dbReference type="EMBL" id="PCE64327.1"/>
    </source>
</evidence>
<reference evidence="6 7" key="1">
    <citation type="submission" date="2017-04" db="EMBL/GenBank/DDBJ databases">
        <title>A new member of the family Flavobacteriaceae isolated from ascidians.</title>
        <authorList>
            <person name="Chen L."/>
        </authorList>
    </citation>
    <scope>NUCLEOTIDE SEQUENCE [LARGE SCALE GENOMIC DNA]</scope>
    <source>
        <strain evidence="6 7">HQA918</strain>
    </source>
</reference>
<keyword evidence="7" id="KW-1185">Reference proteome</keyword>
<dbReference type="CDD" id="cd02966">
    <property type="entry name" value="TlpA_like_family"/>
    <property type="match status" value="1"/>
</dbReference>
<evidence type="ECO:0000256" key="1">
    <source>
        <dbReference type="ARBA" id="ARBA00004196"/>
    </source>
</evidence>
<feature type="domain" description="Thioredoxin" evidence="5">
    <location>
        <begin position="317"/>
        <end position="461"/>
    </location>
</feature>
<keyword evidence="2" id="KW-0201">Cytochrome c-type biogenesis</keyword>
<keyword evidence="4" id="KW-0676">Redox-active center</keyword>
<dbReference type="InterPro" id="IPR013740">
    <property type="entry name" value="Redoxin"/>
</dbReference>
<dbReference type="Gene3D" id="3.40.30.10">
    <property type="entry name" value="Glutaredoxin"/>
    <property type="match status" value="1"/>
</dbReference>
<dbReference type="OrthoDB" id="743079at2"/>
<comment type="subcellular location">
    <subcellularLocation>
        <location evidence="1">Cell envelope</location>
    </subcellularLocation>
</comment>
<dbReference type="GO" id="GO:0016491">
    <property type="term" value="F:oxidoreductase activity"/>
    <property type="evidence" value="ECO:0007669"/>
    <property type="project" value="InterPro"/>
</dbReference>
<dbReference type="RefSeq" id="WP_097440450.1">
    <property type="nucleotide sequence ID" value="NZ_KZ300476.1"/>
</dbReference>
<dbReference type="EMBL" id="NBWU01000003">
    <property type="protein sequence ID" value="PCE64327.1"/>
    <property type="molecule type" value="Genomic_DNA"/>
</dbReference>
<protein>
    <recommendedName>
        <fullName evidence="5">Thioredoxin domain-containing protein</fullName>
    </recommendedName>
</protein>
<dbReference type="InterPro" id="IPR036249">
    <property type="entry name" value="Thioredoxin-like_sf"/>
</dbReference>
<dbReference type="SUPFAM" id="SSF52833">
    <property type="entry name" value="Thioredoxin-like"/>
    <property type="match status" value="1"/>
</dbReference>
<comment type="caution">
    <text evidence="6">The sequence shown here is derived from an EMBL/GenBank/DDBJ whole genome shotgun (WGS) entry which is preliminary data.</text>
</comment>
<dbReference type="PANTHER" id="PTHR42852">
    <property type="entry name" value="THIOL:DISULFIDE INTERCHANGE PROTEIN DSBE"/>
    <property type="match status" value="1"/>
</dbReference>
<name>A0A2A4G6Q5_9FLAO</name>
<organism evidence="6 7">
    <name type="scientific">Sediminicola luteus</name>
    <dbReference type="NCBI Taxonomy" id="319238"/>
    <lineage>
        <taxon>Bacteria</taxon>
        <taxon>Pseudomonadati</taxon>
        <taxon>Bacteroidota</taxon>
        <taxon>Flavobacteriia</taxon>
        <taxon>Flavobacteriales</taxon>
        <taxon>Flavobacteriaceae</taxon>
        <taxon>Sediminicola</taxon>
    </lineage>
</organism>
<evidence type="ECO:0000256" key="2">
    <source>
        <dbReference type="ARBA" id="ARBA00022748"/>
    </source>
</evidence>
<dbReference type="InterPro" id="IPR013766">
    <property type="entry name" value="Thioredoxin_domain"/>
</dbReference>
<dbReference type="AlphaFoldDB" id="A0A2A4G6Q5"/>
<evidence type="ECO:0000259" key="5">
    <source>
        <dbReference type="PROSITE" id="PS51352"/>
    </source>
</evidence>
<dbReference type="GO" id="GO:0017004">
    <property type="term" value="P:cytochrome complex assembly"/>
    <property type="evidence" value="ECO:0007669"/>
    <property type="project" value="UniProtKB-KW"/>
</dbReference>
<proteinExistence type="predicted"/>
<dbReference type="Proteomes" id="UP000219559">
    <property type="component" value="Unassembled WGS sequence"/>
</dbReference>
<dbReference type="PROSITE" id="PS51352">
    <property type="entry name" value="THIOREDOXIN_2"/>
    <property type="match status" value="1"/>
</dbReference>
<evidence type="ECO:0000256" key="3">
    <source>
        <dbReference type="ARBA" id="ARBA00023157"/>
    </source>
</evidence>
<dbReference type="PROSITE" id="PS51257">
    <property type="entry name" value="PROKAR_LIPOPROTEIN"/>
    <property type="match status" value="1"/>
</dbReference>
<dbReference type="Pfam" id="PF08534">
    <property type="entry name" value="Redoxin"/>
    <property type="match status" value="1"/>
</dbReference>
<dbReference type="PANTHER" id="PTHR42852:SF6">
    <property type="entry name" value="THIOL:DISULFIDE INTERCHANGE PROTEIN DSBE"/>
    <property type="match status" value="1"/>
</dbReference>